<evidence type="ECO:0000313" key="4">
    <source>
        <dbReference type="Proteomes" id="UP000320496"/>
    </source>
</evidence>
<dbReference type="InterPro" id="IPR012340">
    <property type="entry name" value="NA-bd_OB-fold"/>
</dbReference>
<gene>
    <name evidence="3" type="primary">scoF_3</name>
    <name evidence="3" type="ORF">Mal4_54600</name>
</gene>
<comment type="subcellular location">
    <subcellularLocation>
        <location evidence="1">Cytoplasm</location>
    </subcellularLocation>
</comment>
<proteinExistence type="predicted"/>
<evidence type="ECO:0000259" key="2">
    <source>
        <dbReference type="PROSITE" id="PS51857"/>
    </source>
</evidence>
<name>A0A517ZF26_9PLAN</name>
<dbReference type="InterPro" id="IPR002059">
    <property type="entry name" value="CSP_DNA-bd"/>
</dbReference>
<evidence type="ECO:0000313" key="3">
    <source>
        <dbReference type="EMBL" id="QDU41095.1"/>
    </source>
</evidence>
<organism evidence="3 4">
    <name type="scientific">Maioricimonas rarisocia</name>
    <dbReference type="NCBI Taxonomy" id="2528026"/>
    <lineage>
        <taxon>Bacteria</taxon>
        <taxon>Pseudomonadati</taxon>
        <taxon>Planctomycetota</taxon>
        <taxon>Planctomycetia</taxon>
        <taxon>Planctomycetales</taxon>
        <taxon>Planctomycetaceae</taxon>
        <taxon>Maioricimonas</taxon>
    </lineage>
</organism>
<dbReference type="AlphaFoldDB" id="A0A517ZF26"/>
<dbReference type="InterPro" id="IPR011129">
    <property type="entry name" value="CSD"/>
</dbReference>
<dbReference type="Pfam" id="PF00313">
    <property type="entry name" value="CSD"/>
    <property type="match status" value="1"/>
</dbReference>
<dbReference type="CDD" id="cd04458">
    <property type="entry name" value="CSP_CDS"/>
    <property type="match status" value="1"/>
</dbReference>
<dbReference type="KEGG" id="mri:Mal4_54600"/>
<dbReference type="Proteomes" id="UP000320496">
    <property type="component" value="Chromosome"/>
</dbReference>
<dbReference type="PROSITE" id="PS00352">
    <property type="entry name" value="CSD_1"/>
    <property type="match status" value="1"/>
</dbReference>
<reference evidence="3 4" key="1">
    <citation type="submission" date="2019-02" db="EMBL/GenBank/DDBJ databases">
        <title>Deep-cultivation of Planctomycetes and their phenomic and genomic characterization uncovers novel biology.</title>
        <authorList>
            <person name="Wiegand S."/>
            <person name="Jogler M."/>
            <person name="Boedeker C."/>
            <person name="Pinto D."/>
            <person name="Vollmers J."/>
            <person name="Rivas-Marin E."/>
            <person name="Kohn T."/>
            <person name="Peeters S.H."/>
            <person name="Heuer A."/>
            <person name="Rast P."/>
            <person name="Oberbeckmann S."/>
            <person name="Bunk B."/>
            <person name="Jeske O."/>
            <person name="Meyerdierks A."/>
            <person name="Storesund J.E."/>
            <person name="Kallscheuer N."/>
            <person name="Luecker S."/>
            <person name="Lage O.M."/>
            <person name="Pohl T."/>
            <person name="Merkel B.J."/>
            <person name="Hornburger P."/>
            <person name="Mueller R.-W."/>
            <person name="Bruemmer F."/>
            <person name="Labrenz M."/>
            <person name="Spormann A.M."/>
            <person name="Op den Camp H."/>
            <person name="Overmann J."/>
            <person name="Amann R."/>
            <person name="Jetten M.S.M."/>
            <person name="Mascher T."/>
            <person name="Medema M.H."/>
            <person name="Devos D.P."/>
            <person name="Kaster A.-K."/>
            <person name="Ovreas L."/>
            <person name="Rohde M."/>
            <person name="Galperin M.Y."/>
            <person name="Jogler C."/>
        </authorList>
    </citation>
    <scope>NUCLEOTIDE SEQUENCE [LARGE SCALE GENOMIC DNA]</scope>
    <source>
        <strain evidence="3 4">Mal4</strain>
    </source>
</reference>
<dbReference type="GO" id="GO:0003676">
    <property type="term" value="F:nucleic acid binding"/>
    <property type="evidence" value="ECO:0007669"/>
    <property type="project" value="InterPro"/>
</dbReference>
<dbReference type="EMBL" id="CP036275">
    <property type="protein sequence ID" value="QDU41095.1"/>
    <property type="molecule type" value="Genomic_DNA"/>
</dbReference>
<dbReference type="SMART" id="SM00357">
    <property type="entry name" value="CSP"/>
    <property type="match status" value="1"/>
</dbReference>
<dbReference type="PROSITE" id="PS51857">
    <property type="entry name" value="CSD_2"/>
    <property type="match status" value="1"/>
</dbReference>
<accession>A0A517ZF26</accession>
<keyword evidence="4" id="KW-1185">Reference proteome</keyword>
<feature type="domain" description="CSD" evidence="2">
    <location>
        <begin position="27"/>
        <end position="90"/>
    </location>
</feature>
<evidence type="ECO:0000256" key="1">
    <source>
        <dbReference type="RuleBase" id="RU000408"/>
    </source>
</evidence>
<dbReference type="GO" id="GO:0005829">
    <property type="term" value="C:cytosol"/>
    <property type="evidence" value="ECO:0007669"/>
    <property type="project" value="UniProtKB-ARBA"/>
</dbReference>
<dbReference type="SUPFAM" id="SSF50249">
    <property type="entry name" value="Nucleic acid-binding proteins"/>
    <property type="match status" value="1"/>
</dbReference>
<protein>
    <submittedName>
        <fullName evidence="3">Cold shock protein ScoF</fullName>
    </submittedName>
</protein>
<dbReference type="Gene3D" id="2.40.50.140">
    <property type="entry name" value="Nucleic acid-binding proteins"/>
    <property type="match status" value="1"/>
</dbReference>
<dbReference type="InterPro" id="IPR019844">
    <property type="entry name" value="CSD_CS"/>
</dbReference>
<sequence length="91" mass="9962">MMLAVKQSGIGNAGQSRSSFFGKAYGMAEGTIKRLTDKGFGFIDTGTPKDMFFHMSNLEGVRYEELYEGQKVSYVPGHGPKGPRAEQVKPL</sequence>